<evidence type="ECO:0000256" key="1">
    <source>
        <dbReference type="ARBA" id="ARBA00009199"/>
    </source>
</evidence>
<protein>
    <submittedName>
        <fullName evidence="3">Indole acetimide hydrolase</fullName>
    </submittedName>
</protein>
<comment type="caution">
    <text evidence="3">The sequence shown here is derived from an EMBL/GenBank/DDBJ whole genome shotgun (WGS) entry which is preliminary data.</text>
</comment>
<dbReference type="EMBL" id="DRMJ01000276">
    <property type="protein sequence ID" value="HHL43045.1"/>
    <property type="molecule type" value="Genomic_DNA"/>
</dbReference>
<evidence type="ECO:0000259" key="2">
    <source>
        <dbReference type="Pfam" id="PF01425"/>
    </source>
</evidence>
<dbReference type="PANTHER" id="PTHR11895">
    <property type="entry name" value="TRANSAMIDASE"/>
    <property type="match status" value="1"/>
</dbReference>
<feature type="domain" description="Amidase" evidence="2">
    <location>
        <begin position="24"/>
        <end position="447"/>
    </location>
</feature>
<evidence type="ECO:0000313" key="3">
    <source>
        <dbReference type="EMBL" id="HHL43045.1"/>
    </source>
</evidence>
<dbReference type="Pfam" id="PF01425">
    <property type="entry name" value="Amidase"/>
    <property type="match status" value="1"/>
</dbReference>
<accession>A0A7C5R7Z5</accession>
<dbReference type="PANTHER" id="PTHR11895:SF7">
    <property type="entry name" value="GLUTAMYL-TRNA(GLN) AMIDOTRANSFERASE SUBUNIT A, MITOCHONDRIAL"/>
    <property type="match status" value="1"/>
</dbReference>
<dbReference type="PROSITE" id="PS00571">
    <property type="entry name" value="AMIDASES"/>
    <property type="match status" value="1"/>
</dbReference>
<name>A0A7C5R7Z5_9PROT</name>
<dbReference type="Proteomes" id="UP000885830">
    <property type="component" value="Unassembled WGS sequence"/>
</dbReference>
<reference evidence="3" key="1">
    <citation type="journal article" date="2020" name="mSystems">
        <title>Genome- and Community-Level Interaction Insights into Carbon Utilization and Element Cycling Functions of Hydrothermarchaeota in Hydrothermal Sediment.</title>
        <authorList>
            <person name="Zhou Z."/>
            <person name="Liu Y."/>
            <person name="Xu W."/>
            <person name="Pan J."/>
            <person name="Luo Z.H."/>
            <person name="Li M."/>
        </authorList>
    </citation>
    <scope>NUCLEOTIDE SEQUENCE [LARGE SCALE GENOMIC DNA]</scope>
    <source>
        <strain evidence="3">HyVt-485</strain>
    </source>
</reference>
<dbReference type="AlphaFoldDB" id="A0A7C5R7Z5"/>
<keyword evidence="3" id="KW-0378">Hydrolase</keyword>
<comment type="similarity">
    <text evidence="1">Belongs to the amidase family.</text>
</comment>
<dbReference type="SUPFAM" id="SSF75304">
    <property type="entry name" value="Amidase signature (AS) enzymes"/>
    <property type="match status" value="1"/>
</dbReference>
<dbReference type="Gene3D" id="3.90.1300.10">
    <property type="entry name" value="Amidase signature (AS) domain"/>
    <property type="match status" value="1"/>
</dbReference>
<dbReference type="InterPro" id="IPR000120">
    <property type="entry name" value="Amidase"/>
</dbReference>
<dbReference type="GO" id="GO:0016787">
    <property type="term" value="F:hydrolase activity"/>
    <property type="evidence" value="ECO:0007669"/>
    <property type="project" value="UniProtKB-KW"/>
</dbReference>
<proteinExistence type="inferred from homology"/>
<dbReference type="InterPro" id="IPR020556">
    <property type="entry name" value="Amidase_CS"/>
</dbReference>
<gene>
    <name evidence="3" type="ORF">ENJ42_05460</name>
</gene>
<sequence>MALWKKSARDLAQMFATGEASAVEIVTEHLVRIDEVNPELNAVVARIDDQALETAAQIDEAKAQGQPLGPLAGVPFTIKVNNDLIGSATDYGIPVLKDAIPTVDEPCVERMKNAGAIPLARTNMPDLGLRMHTDSFLHGPTKNPWNPLHTTGGSSGGEGVALATGMSPIGLGNDVGGSLRNPATCCGIASIKPTLGRVPRAEQISTGPHNITMQLCATNGPMARNIEDVELGLKVISGVHPRDPITVPVPLNNPQKESGKIAVMATPPGGPTDPRVAQVVNDASLALEKAGVIVEAVDVPVYEDTLKCWTDIVVGTIADGLSELKPVISPSAFTFIQIAVNTYGPFTAERWQQGWADRFDLLVKWNAFFDEYDAVLTPTWTQLPLLAGQDGGNGSVEDCRYNFETCRPVYPGNVLGIPSVAVPAGLVDGLPVGVLINGPQWSDLRCLQLAKYIEDAGIAPPPRF</sequence>
<dbReference type="InterPro" id="IPR036928">
    <property type="entry name" value="AS_sf"/>
</dbReference>
<dbReference type="InterPro" id="IPR023631">
    <property type="entry name" value="Amidase_dom"/>
</dbReference>
<organism evidence="3">
    <name type="scientific">Hellea balneolensis</name>
    <dbReference type="NCBI Taxonomy" id="287478"/>
    <lineage>
        <taxon>Bacteria</taxon>
        <taxon>Pseudomonadati</taxon>
        <taxon>Pseudomonadota</taxon>
        <taxon>Alphaproteobacteria</taxon>
        <taxon>Maricaulales</taxon>
        <taxon>Robiginitomaculaceae</taxon>
        <taxon>Hellea</taxon>
    </lineage>
</organism>